<comment type="caution">
    <text evidence="1">The sequence shown here is derived from an EMBL/GenBank/DDBJ whole genome shotgun (WGS) entry which is preliminary data.</text>
</comment>
<keyword evidence="2" id="KW-1185">Reference proteome</keyword>
<dbReference type="AlphaFoldDB" id="A0A2P6RTG8"/>
<dbReference type="Proteomes" id="UP000238479">
    <property type="component" value="Chromosome 2"/>
</dbReference>
<name>A0A2P6RTG8_ROSCH</name>
<sequence length="51" mass="5763">MFLGQLSYWKRRAVGNISYESALEHGLNSIGFDSNCLQLVNVMQEGEENTL</sequence>
<proteinExistence type="predicted"/>
<evidence type="ECO:0000313" key="2">
    <source>
        <dbReference type="Proteomes" id="UP000238479"/>
    </source>
</evidence>
<reference evidence="1 2" key="1">
    <citation type="journal article" date="2018" name="Nat. Genet.">
        <title>The Rosa genome provides new insights in the design of modern roses.</title>
        <authorList>
            <person name="Bendahmane M."/>
        </authorList>
    </citation>
    <scope>NUCLEOTIDE SEQUENCE [LARGE SCALE GENOMIC DNA]</scope>
    <source>
        <strain evidence="2">cv. Old Blush</strain>
    </source>
</reference>
<protein>
    <submittedName>
        <fullName evidence="1">Uncharacterized protein</fullName>
    </submittedName>
</protein>
<accession>A0A2P6RTG8</accession>
<organism evidence="1 2">
    <name type="scientific">Rosa chinensis</name>
    <name type="common">China rose</name>
    <dbReference type="NCBI Taxonomy" id="74649"/>
    <lineage>
        <taxon>Eukaryota</taxon>
        <taxon>Viridiplantae</taxon>
        <taxon>Streptophyta</taxon>
        <taxon>Embryophyta</taxon>
        <taxon>Tracheophyta</taxon>
        <taxon>Spermatophyta</taxon>
        <taxon>Magnoliopsida</taxon>
        <taxon>eudicotyledons</taxon>
        <taxon>Gunneridae</taxon>
        <taxon>Pentapetalae</taxon>
        <taxon>rosids</taxon>
        <taxon>fabids</taxon>
        <taxon>Rosales</taxon>
        <taxon>Rosaceae</taxon>
        <taxon>Rosoideae</taxon>
        <taxon>Rosoideae incertae sedis</taxon>
        <taxon>Rosa</taxon>
    </lineage>
</organism>
<gene>
    <name evidence="1" type="ORF">RchiOBHm_Chr2g0124871</name>
</gene>
<evidence type="ECO:0000313" key="1">
    <source>
        <dbReference type="EMBL" id="PRQ49702.1"/>
    </source>
</evidence>
<dbReference type="Gramene" id="PRQ49702">
    <property type="protein sequence ID" value="PRQ49702"/>
    <property type="gene ID" value="RchiOBHm_Chr2g0124871"/>
</dbReference>
<dbReference type="EMBL" id="PDCK01000040">
    <property type="protein sequence ID" value="PRQ49702.1"/>
    <property type="molecule type" value="Genomic_DNA"/>
</dbReference>